<keyword evidence="9" id="KW-0175">Coiled coil</keyword>
<comment type="subunit">
    <text evidence="13">Subunit of dynactin, a multiprotein complex part of a tripartite complex with dynein and a adapter, such as BICDL1, BICD2 or HOOK3. The dynactin complex is built around ACTR1A/ACTB filament and consists of an actin-related filament composed of a shoulder domain, a pointed end and a barbed end. Its length is defined by its flexible shoulder domain. The soulder is composed of 2 DCTN1 subunits, 4 DCTN2 and 2 DCTN3. The 4 DCNT2 (via N-terminus) bind the ACTR1A filament and act as molecular rulers to determine the length. The pointed end is important for binding dynein-dynactin cargo adapters. Consists of 4 subunits: ACTR10, DCNT4, DCTN5 and DCTN6. The barbed end is composed of a CAPZA1:CAPZB heterodimers, which binds ACTR1A/ACTB filament and dynactin and stabilizes dynactin. Interacts with ATP7B, but not ATP7A, in a copper-dependent manner. Interacts with ANK2; this interaction is required for localization at costameres. Interacts with N4BP2L1.</text>
</comment>
<keyword evidence="10" id="KW-0206">Cytoskeleton</keyword>
<evidence type="ECO:0000256" key="8">
    <source>
        <dbReference type="ARBA" id="ARBA00022990"/>
    </source>
</evidence>
<dbReference type="eggNOG" id="KOG3896">
    <property type="taxonomic scope" value="Eukaryota"/>
</dbReference>
<dbReference type="PANTHER" id="PTHR13034">
    <property type="entry name" value="DYNACTIN P62 SUBUNIT"/>
    <property type="match status" value="1"/>
</dbReference>
<accession>C5MID9</accession>
<organism evidence="14 15">
    <name type="scientific">Candida tropicalis (strain ATCC MYA-3404 / T1)</name>
    <name type="common">Yeast</name>
    <dbReference type="NCBI Taxonomy" id="294747"/>
    <lineage>
        <taxon>Eukaryota</taxon>
        <taxon>Fungi</taxon>
        <taxon>Dikarya</taxon>
        <taxon>Ascomycota</taxon>
        <taxon>Saccharomycotina</taxon>
        <taxon>Pichiomycetes</taxon>
        <taxon>Debaryomycetaceae</taxon>
        <taxon>Candida/Lodderomyces clade</taxon>
        <taxon>Candida</taxon>
    </lineage>
</organism>
<dbReference type="GeneID" id="8300181"/>
<evidence type="ECO:0000256" key="10">
    <source>
        <dbReference type="ARBA" id="ARBA00023212"/>
    </source>
</evidence>
<sequence>MSRIYNDSLIYCCSDTPIDPTHDEIDLNFLYPLCDLYFCPICQYPKSKYQTFGKITYKFCSNCLTNYTRNEKITKCSKNCFMCPKCQSNLKIKMNDCENDGKSFSFECGYCEYMYETNVVYKPKSLLNIIKDEMNDGFHKYCEDIKNGVLANQESSPPPPPQSEQTRRNLQLMMKRNLPIVENSPNERKLYPVSKPLTTKKTLRCLDCNNLVFAPLVDNIPPTVNKFQVKFNAIDYLPTVVISKLLNDTRPWNCSTQIMLIHFINPLSVKVHLNISIPSELNNVELTIALNEFTVGGLTSKNTGSLIKSIPTALLTMNTIISKSELILRKGDIAFKDVASIEEIEENLDNYIERGVNWYTIPVIINNTNPNQELKIPINVGIHSDVVPESLKKITNKFSLRYWNILNVHTT</sequence>
<evidence type="ECO:0000256" key="11">
    <source>
        <dbReference type="ARBA" id="ARBA00034776"/>
    </source>
</evidence>
<comment type="subcellular location">
    <subcellularLocation>
        <location evidence="1">Cytoplasm</location>
        <location evidence="1">Cytoskeleton</location>
        <location evidence="1">Microtubule organizing center</location>
        <location evidence="1">Centrosome</location>
    </subcellularLocation>
    <subcellularLocation>
        <location evidence="2">Cytoplasm</location>
        <location evidence="2">Cytoskeleton</location>
        <location evidence="2">Stress fiber</location>
    </subcellularLocation>
    <subcellularLocation>
        <location evidence="3">Cytoplasm</location>
        <location evidence="3">Myofibril</location>
    </subcellularLocation>
</comment>
<dbReference type="Proteomes" id="UP000002037">
    <property type="component" value="Unassembled WGS sequence"/>
</dbReference>
<evidence type="ECO:0000256" key="13">
    <source>
        <dbReference type="ARBA" id="ARBA00093507"/>
    </source>
</evidence>
<dbReference type="AlphaFoldDB" id="C5MID9"/>
<dbReference type="InterPro" id="IPR008603">
    <property type="entry name" value="DCTN4"/>
</dbReference>
<dbReference type="HOGENOM" id="CLU_051239_0_0_1"/>
<evidence type="ECO:0000256" key="9">
    <source>
        <dbReference type="ARBA" id="ARBA00023054"/>
    </source>
</evidence>
<evidence type="ECO:0000313" key="15">
    <source>
        <dbReference type="Proteomes" id="UP000002037"/>
    </source>
</evidence>
<keyword evidence="15" id="KW-1185">Reference proteome</keyword>
<evidence type="ECO:0000256" key="4">
    <source>
        <dbReference type="ARBA" id="ARBA00022490"/>
    </source>
</evidence>
<keyword evidence="4" id="KW-0963">Cytoplasm</keyword>
<evidence type="ECO:0000256" key="1">
    <source>
        <dbReference type="ARBA" id="ARBA00004300"/>
    </source>
</evidence>
<evidence type="ECO:0000256" key="7">
    <source>
        <dbReference type="ARBA" id="ARBA00022843"/>
    </source>
</evidence>
<keyword evidence="5" id="KW-1017">Isopeptide bond</keyword>
<evidence type="ECO:0000313" key="14">
    <source>
        <dbReference type="EMBL" id="EER30433.1"/>
    </source>
</evidence>
<dbReference type="PANTHER" id="PTHR13034:SF2">
    <property type="entry name" value="DYNACTIN SUBUNIT 4"/>
    <property type="match status" value="1"/>
</dbReference>
<gene>
    <name evidence="14" type="ORF">CTRG_05832</name>
</gene>
<dbReference type="RefSeq" id="XP_002546354.1">
    <property type="nucleotide sequence ID" value="XM_002546308.1"/>
</dbReference>
<dbReference type="VEuPathDB" id="FungiDB:CTRG_05832"/>
<keyword evidence="6" id="KW-0597">Phosphoprotein</keyword>
<evidence type="ECO:0000256" key="2">
    <source>
        <dbReference type="ARBA" id="ARBA00004529"/>
    </source>
</evidence>
<evidence type="ECO:0000256" key="5">
    <source>
        <dbReference type="ARBA" id="ARBA00022499"/>
    </source>
</evidence>
<protein>
    <recommendedName>
        <fullName evidence="12">Dynactin subunit 4</fullName>
    </recommendedName>
</protein>
<evidence type="ECO:0000256" key="6">
    <source>
        <dbReference type="ARBA" id="ARBA00022553"/>
    </source>
</evidence>
<dbReference type="GO" id="GO:0005869">
    <property type="term" value="C:dynactin complex"/>
    <property type="evidence" value="ECO:0007669"/>
    <property type="project" value="InterPro"/>
</dbReference>
<name>C5MID9_CANTT</name>
<evidence type="ECO:0000256" key="12">
    <source>
        <dbReference type="ARBA" id="ARBA00034864"/>
    </source>
</evidence>
<dbReference type="STRING" id="294747.C5MID9"/>
<comment type="similarity">
    <text evidence="11">Belongs to the dynactin subunit 4 family.</text>
</comment>
<dbReference type="KEGG" id="ctp:CTRG_05832"/>
<evidence type="ECO:0000256" key="3">
    <source>
        <dbReference type="ARBA" id="ARBA00004657"/>
    </source>
</evidence>
<dbReference type="GO" id="GO:0001725">
    <property type="term" value="C:stress fiber"/>
    <property type="evidence" value="ECO:0007669"/>
    <property type="project" value="UniProtKB-SubCell"/>
</dbReference>
<reference evidence="14 15" key="1">
    <citation type="journal article" date="2009" name="Nature">
        <title>Evolution of pathogenicity and sexual reproduction in eight Candida genomes.</title>
        <authorList>
            <person name="Butler G."/>
            <person name="Rasmussen M.D."/>
            <person name="Lin M.F."/>
            <person name="Santos M.A."/>
            <person name="Sakthikumar S."/>
            <person name="Munro C.A."/>
            <person name="Rheinbay E."/>
            <person name="Grabherr M."/>
            <person name="Forche A."/>
            <person name="Reedy J.L."/>
            <person name="Agrafioti I."/>
            <person name="Arnaud M.B."/>
            <person name="Bates S."/>
            <person name="Brown A.J."/>
            <person name="Brunke S."/>
            <person name="Costanzo M.C."/>
            <person name="Fitzpatrick D.A."/>
            <person name="de Groot P.W."/>
            <person name="Harris D."/>
            <person name="Hoyer L.L."/>
            <person name="Hube B."/>
            <person name="Klis F.M."/>
            <person name="Kodira C."/>
            <person name="Lennard N."/>
            <person name="Logue M.E."/>
            <person name="Martin R."/>
            <person name="Neiman A.M."/>
            <person name="Nikolaou E."/>
            <person name="Quail M.A."/>
            <person name="Quinn J."/>
            <person name="Santos M.C."/>
            <person name="Schmitzberger F.F."/>
            <person name="Sherlock G."/>
            <person name="Shah P."/>
            <person name="Silverstein K.A."/>
            <person name="Skrzypek M.S."/>
            <person name="Soll D."/>
            <person name="Staggs R."/>
            <person name="Stansfield I."/>
            <person name="Stumpf M.P."/>
            <person name="Sudbery P.E."/>
            <person name="Srikantha T."/>
            <person name="Zeng Q."/>
            <person name="Berman J."/>
            <person name="Berriman M."/>
            <person name="Heitman J."/>
            <person name="Gow N.A."/>
            <person name="Lorenz M.C."/>
            <person name="Birren B.W."/>
            <person name="Kellis M."/>
            <person name="Cuomo C.A."/>
        </authorList>
    </citation>
    <scope>NUCLEOTIDE SEQUENCE [LARGE SCALE GENOMIC DNA]</scope>
    <source>
        <strain evidence="15">ATCC MYA-3404 / T1</strain>
    </source>
</reference>
<proteinExistence type="inferred from homology"/>
<dbReference type="EMBL" id="GG692404">
    <property type="protein sequence ID" value="EER30433.1"/>
    <property type="molecule type" value="Genomic_DNA"/>
</dbReference>
<keyword evidence="7" id="KW-0832">Ubl conjugation</keyword>
<dbReference type="OrthoDB" id="283815at2759"/>
<keyword evidence="8" id="KW-0007">Acetylation</keyword>